<feature type="domain" description="ABC3 transporter permease C-terminal" evidence="14">
    <location>
        <begin position="187"/>
        <end position="303"/>
    </location>
</feature>
<dbReference type="InterPro" id="IPR003838">
    <property type="entry name" value="ABC3_permease_C"/>
</dbReference>
<feature type="transmembrane region" description="Helical" evidence="13">
    <location>
        <begin position="21"/>
        <end position="40"/>
    </location>
</feature>
<dbReference type="InterPro" id="IPR040690">
    <property type="entry name" value="FtsX_ECD"/>
</dbReference>
<evidence type="ECO:0000259" key="14">
    <source>
        <dbReference type="Pfam" id="PF02687"/>
    </source>
</evidence>
<accession>A0A4Q5ACC1</accession>
<keyword evidence="10 12" id="KW-0472">Membrane</keyword>
<dbReference type="NCBIfam" id="NF038346">
    <property type="entry name" value="FtsX_actino"/>
    <property type="match status" value="1"/>
</dbReference>
<evidence type="ECO:0000256" key="4">
    <source>
        <dbReference type="ARBA" id="ARBA00011160"/>
    </source>
</evidence>
<name>A0A4Q5ACC1_9BIFI</name>
<dbReference type="Pfam" id="PF02687">
    <property type="entry name" value="FtsX"/>
    <property type="match status" value="1"/>
</dbReference>
<organism evidence="16 17">
    <name type="scientific">Bifidobacterium pseudolongum subsp. pseudolongum</name>
    <dbReference type="NCBI Taxonomy" id="31954"/>
    <lineage>
        <taxon>Bacteria</taxon>
        <taxon>Bacillati</taxon>
        <taxon>Actinomycetota</taxon>
        <taxon>Actinomycetes</taxon>
        <taxon>Bifidobacteriales</taxon>
        <taxon>Bifidobacteriaceae</taxon>
        <taxon>Bifidobacterium</taxon>
    </lineage>
</organism>
<keyword evidence="7 12" id="KW-0132">Cell division</keyword>
<keyword evidence="8 13" id="KW-0812">Transmembrane</keyword>
<evidence type="ECO:0000256" key="6">
    <source>
        <dbReference type="ARBA" id="ARBA00022475"/>
    </source>
</evidence>
<proteinExistence type="inferred from homology"/>
<evidence type="ECO:0000256" key="8">
    <source>
        <dbReference type="ARBA" id="ARBA00022692"/>
    </source>
</evidence>
<dbReference type="InterPro" id="IPR004513">
    <property type="entry name" value="FtsX"/>
</dbReference>
<sequence length="307" mass="34149">MRFRFILTETWTSLRRNVPMLLSVMLVTFISFLFIGASLLTQAQITKAKGDWYDKVEVVVWLCPDGTSQSANCATGKAATTQQINDLQKVIQDELGDDVSETRFLSREDFYKQSFTKQYPKGEYQGRTLTAADMQDSLWLRLKNPEKYKVVSEVLSGRDGVEEVVDQRQIFEPVFAVLNRATAATAMLAGVMVIVAILLTSTTIRMSAASRSEETEIMRLVGASNWTIRLPFVLEGVVAALAGSILSCVSLGVLVKVFITDWLAKSVTWIPYINQTTVWMITPVLIVGAVLLSVIASSISLRRYLKA</sequence>
<evidence type="ECO:0000313" key="17">
    <source>
        <dbReference type="Proteomes" id="UP000294221"/>
    </source>
</evidence>
<evidence type="ECO:0000256" key="3">
    <source>
        <dbReference type="ARBA" id="ARBA00007379"/>
    </source>
</evidence>
<evidence type="ECO:0000313" key="16">
    <source>
        <dbReference type="EMBL" id="RYQ22091.1"/>
    </source>
</evidence>
<evidence type="ECO:0000256" key="2">
    <source>
        <dbReference type="ARBA" id="ARBA00004651"/>
    </source>
</evidence>
<comment type="caution">
    <text evidence="16">The sequence shown here is derived from an EMBL/GenBank/DDBJ whole genome shotgun (WGS) entry which is preliminary data.</text>
</comment>
<comment type="subunit">
    <text evidence="4">Forms a membrane-associated complex with FtsE.</text>
</comment>
<feature type="transmembrane region" description="Helical" evidence="13">
    <location>
        <begin position="181"/>
        <end position="201"/>
    </location>
</feature>
<dbReference type="Proteomes" id="UP000294221">
    <property type="component" value="Unassembled WGS sequence"/>
</dbReference>
<evidence type="ECO:0000256" key="5">
    <source>
        <dbReference type="ARBA" id="ARBA00021907"/>
    </source>
</evidence>
<dbReference type="GO" id="GO:0005886">
    <property type="term" value="C:plasma membrane"/>
    <property type="evidence" value="ECO:0007669"/>
    <property type="project" value="UniProtKB-SubCell"/>
</dbReference>
<comment type="subcellular location">
    <subcellularLocation>
        <location evidence="2">Cell membrane</location>
        <topology evidence="2">Multi-pass membrane protein</topology>
    </subcellularLocation>
</comment>
<evidence type="ECO:0000256" key="9">
    <source>
        <dbReference type="ARBA" id="ARBA00022989"/>
    </source>
</evidence>
<feature type="domain" description="FtsX extracellular" evidence="15">
    <location>
        <begin position="56"/>
        <end position="164"/>
    </location>
</feature>
<keyword evidence="11 12" id="KW-0131">Cell cycle</keyword>
<comment type="function">
    <text evidence="1">Part of the ABC transporter FtsEX involved in cellular division.</text>
</comment>
<dbReference type="PIRSF" id="PIRSF003097">
    <property type="entry name" value="FtsX"/>
    <property type="match status" value="1"/>
</dbReference>
<keyword evidence="9 13" id="KW-1133">Transmembrane helix</keyword>
<protein>
    <recommendedName>
        <fullName evidence="5 12">Cell division protein FtsX</fullName>
    </recommendedName>
</protein>
<gene>
    <name evidence="16" type="ORF">PG2054B_0573</name>
</gene>
<evidence type="ECO:0000256" key="11">
    <source>
        <dbReference type="ARBA" id="ARBA00023306"/>
    </source>
</evidence>
<dbReference type="InterPro" id="IPR047929">
    <property type="entry name" value="FtsX_actino"/>
</dbReference>
<comment type="similarity">
    <text evidence="3 12">Belongs to the ABC-4 integral membrane protein family. FtsX subfamily.</text>
</comment>
<dbReference type="EMBL" id="RYUN01000006">
    <property type="protein sequence ID" value="RYQ22091.1"/>
    <property type="molecule type" value="Genomic_DNA"/>
</dbReference>
<dbReference type="AlphaFoldDB" id="A0A4Q5ACC1"/>
<evidence type="ECO:0000259" key="15">
    <source>
        <dbReference type="Pfam" id="PF18075"/>
    </source>
</evidence>
<feature type="transmembrane region" description="Helical" evidence="13">
    <location>
        <begin position="232"/>
        <end position="259"/>
    </location>
</feature>
<evidence type="ECO:0000256" key="12">
    <source>
        <dbReference type="PIRNR" id="PIRNR003097"/>
    </source>
</evidence>
<evidence type="ECO:0000256" key="7">
    <source>
        <dbReference type="ARBA" id="ARBA00022618"/>
    </source>
</evidence>
<dbReference type="Gene3D" id="3.30.70.3040">
    <property type="match status" value="1"/>
</dbReference>
<evidence type="ECO:0000256" key="1">
    <source>
        <dbReference type="ARBA" id="ARBA00003552"/>
    </source>
</evidence>
<dbReference type="GO" id="GO:0051301">
    <property type="term" value="P:cell division"/>
    <property type="evidence" value="ECO:0007669"/>
    <property type="project" value="UniProtKB-KW"/>
</dbReference>
<feature type="transmembrane region" description="Helical" evidence="13">
    <location>
        <begin position="279"/>
        <end position="301"/>
    </location>
</feature>
<dbReference type="Pfam" id="PF18075">
    <property type="entry name" value="FtsX_ECD"/>
    <property type="match status" value="1"/>
</dbReference>
<reference evidence="16 17" key="1">
    <citation type="submission" date="2018-12" db="EMBL/GenBank/DDBJ databases">
        <title>Unveiling genomic diversity among members of the Bifidobacterium pseudolongum species, a widely distributed gut commensal of the animal kingdom.</title>
        <authorList>
            <person name="Lugli G.A."/>
            <person name="Duranti S."/>
            <person name="Albert K."/>
            <person name="Mancabelli L."/>
            <person name="Napoli S."/>
            <person name="Viappiani A."/>
            <person name="Anzalone R."/>
            <person name="Longhi G."/>
            <person name="Milani C."/>
            <person name="Turroni F."/>
            <person name="Alessandri G."/>
            <person name="Sela D.A."/>
            <person name="Van Sinderen D."/>
            <person name="Ventura M."/>
        </authorList>
    </citation>
    <scope>NUCLEOTIDE SEQUENCE [LARGE SCALE GENOMIC DNA]</scope>
    <source>
        <strain evidence="16 17">2054B</strain>
    </source>
</reference>
<dbReference type="RefSeq" id="WP_101428430.1">
    <property type="nucleotide sequence ID" value="NZ_PCHF01000002.1"/>
</dbReference>
<evidence type="ECO:0000256" key="10">
    <source>
        <dbReference type="ARBA" id="ARBA00023136"/>
    </source>
</evidence>
<dbReference type="PANTHER" id="PTHR47755:SF1">
    <property type="entry name" value="CELL DIVISION PROTEIN FTSX"/>
    <property type="match status" value="1"/>
</dbReference>
<evidence type="ECO:0000256" key="13">
    <source>
        <dbReference type="SAM" id="Phobius"/>
    </source>
</evidence>
<keyword evidence="6 12" id="KW-1003">Cell membrane</keyword>
<dbReference type="PANTHER" id="PTHR47755">
    <property type="entry name" value="CELL DIVISION PROTEIN FTSX"/>
    <property type="match status" value="1"/>
</dbReference>